<dbReference type="InterPro" id="IPR005282">
    <property type="entry name" value="LC_transporter"/>
</dbReference>
<dbReference type="Gene3D" id="1.20.1280.290">
    <property type="match status" value="1"/>
</dbReference>
<keyword evidence="3" id="KW-0813">Transport</keyword>
<dbReference type="PANTHER" id="PTHR13131">
    <property type="entry name" value="CYSTINOSIN"/>
    <property type="match status" value="1"/>
</dbReference>
<comment type="subcellular location">
    <subcellularLocation>
        <location evidence="1">Endomembrane system</location>
        <topology evidence="1">Multi-pass membrane protein</topology>
    </subcellularLocation>
</comment>
<dbReference type="GO" id="GO:0015184">
    <property type="term" value="F:L-cystine transmembrane transporter activity"/>
    <property type="evidence" value="ECO:0007669"/>
    <property type="project" value="TreeGrafter"/>
</dbReference>
<evidence type="ECO:0000256" key="7">
    <source>
        <dbReference type="ARBA" id="ARBA00023136"/>
    </source>
</evidence>
<evidence type="ECO:0000256" key="8">
    <source>
        <dbReference type="ARBA" id="ARBA00048473"/>
    </source>
</evidence>
<organism evidence="10 11">
    <name type="scientific">Bursaphelenchus xylophilus</name>
    <name type="common">Pinewood nematode worm</name>
    <name type="synonym">Aphelenchoides xylophilus</name>
    <dbReference type="NCBI Taxonomy" id="6326"/>
    <lineage>
        <taxon>Eukaryota</taxon>
        <taxon>Metazoa</taxon>
        <taxon>Ecdysozoa</taxon>
        <taxon>Nematoda</taxon>
        <taxon>Chromadorea</taxon>
        <taxon>Rhabditida</taxon>
        <taxon>Tylenchina</taxon>
        <taxon>Tylenchomorpha</taxon>
        <taxon>Aphelenchoidea</taxon>
        <taxon>Aphelenchoididae</taxon>
        <taxon>Bursaphelenchus</taxon>
    </lineage>
</organism>
<feature type="transmembrane region" description="Helical" evidence="9">
    <location>
        <begin position="218"/>
        <end position="238"/>
    </location>
</feature>
<keyword evidence="7 9" id="KW-0472">Membrane</keyword>
<keyword evidence="4 9" id="KW-0812">Transmembrane</keyword>
<feature type="transmembrane region" description="Helical" evidence="9">
    <location>
        <begin position="78"/>
        <end position="99"/>
    </location>
</feature>
<dbReference type="SMART" id="SM00679">
    <property type="entry name" value="CTNS"/>
    <property type="match status" value="2"/>
</dbReference>
<dbReference type="GO" id="GO:0012505">
    <property type="term" value="C:endomembrane system"/>
    <property type="evidence" value="ECO:0007669"/>
    <property type="project" value="UniProtKB-SubCell"/>
</dbReference>
<dbReference type="PANTHER" id="PTHR13131:SF5">
    <property type="entry name" value="CYSTINOSIN"/>
    <property type="match status" value="1"/>
</dbReference>
<evidence type="ECO:0000256" key="2">
    <source>
        <dbReference type="ARBA" id="ARBA00006855"/>
    </source>
</evidence>
<dbReference type="eggNOG" id="KOG3145">
    <property type="taxonomic scope" value="Eukaryota"/>
</dbReference>
<feature type="transmembrane region" description="Helical" evidence="9">
    <location>
        <begin position="189"/>
        <end position="212"/>
    </location>
</feature>
<feature type="transmembrane region" description="Helical" evidence="9">
    <location>
        <begin position="162"/>
        <end position="182"/>
    </location>
</feature>
<dbReference type="AlphaFoldDB" id="A0A1I7SRB8"/>
<dbReference type="NCBIfam" id="TIGR00951">
    <property type="entry name" value="2A43"/>
    <property type="match status" value="1"/>
</dbReference>
<dbReference type="InterPro" id="IPR006603">
    <property type="entry name" value="PQ-loop_rpt"/>
</dbReference>
<comment type="catalytic activity">
    <reaction evidence="8">
        <text>L-cystine(out) + H(+)(out) = L-cystine(in) + H(+)(in)</text>
        <dbReference type="Rhea" id="RHEA:66172"/>
        <dbReference type="ChEBI" id="CHEBI:15378"/>
        <dbReference type="ChEBI" id="CHEBI:35491"/>
    </reaction>
    <physiologicalReaction direction="left-to-right" evidence="8">
        <dbReference type="Rhea" id="RHEA:66173"/>
    </physiologicalReaction>
</comment>
<feature type="transmembrane region" description="Helical" evidence="9">
    <location>
        <begin position="250"/>
        <end position="274"/>
    </location>
</feature>
<reference evidence="11" key="1">
    <citation type="submission" date="2016-11" db="UniProtKB">
        <authorList>
            <consortium name="WormBaseParasite"/>
        </authorList>
    </citation>
    <scope>IDENTIFICATION</scope>
</reference>
<comment type="similarity">
    <text evidence="2">Belongs to the cystinosin family.</text>
</comment>
<evidence type="ECO:0000256" key="5">
    <source>
        <dbReference type="ARBA" id="ARBA00022737"/>
    </source>
</evidence>
<proteinExistence type="inferred from homology"/>
<keyword evidence="6 9" id="KW-1133">Transmembrane helix</keyword>
<name>A0A1I7SRB8_BURXY</name>
<evidence type="ECO:0000256" key="4">
    <source>
        <dbReference type="ARBA" id="ARBA00022692"/>
    </source>
</evidence>
<evidence type="ECO:0000256" key="9">
    <source>
        <dbReference type="SAM" id="Phobius"/>
    </source>
</evidence>
<protein>
    <submittedName>
        <fullName evidence="11">PQ loop repeat protein</fullName>
    </submittedName>
</protein>
<accession>A0A1I7SRB8</accession>
<evidence type="ECO:0000256" key="1">
    <source>
        <dbReference type="ARBA" id="ARBA00004127"/>
    </source>
</evidence>
<dbReference type="Pfam" id="PF04193">
    <property type="entry name" value="PQ-loop"/>
    <property type="match status" value="2"/>
</dbReference>
<evidence type="ECO:0000313" key="11">
    <source>
        <dbReference type="WBParaSite" id="BXY_1558200.1"/>
    </source>
</evidence>
<feature type="transmembrane region" description="Helical" evidence="9">
    <location>
        <begin position="111"/>
        <end position="132"/>
    </location>
</feature>
<evidence type="ECO:0000313" key="10">
    <source>
        <dbReference type="Proteomes" id="UP000095284"/>
    </source>
</evidence>
<dbReference type="WBParaSite" id="BXY_1558200.1">
    <property type="protein sequence ID" value="BXY_1558200.1"/>
    <property type="gene ID" value="BXY_1558200"/>
</dbReference>
<dbReference type="GO" id="GO:0005765">
    <property type="term" value="C:lysosomal membrane"/>
    <property type="evidence" value="ECO:0007669"/>
    <property type="project" value="TreeGrafter"/>
</dbReference>
<dbReference type="Proteomes" id="UP000095284">
    <property type="component" value="Unplaced"/>
</dbReference>
<evidence type="ECO:0000256" key="6">
    <source>
        <dbReference type="ARBA" id="ARBA00022989"/>
    </source>
</evidence>
<sequence length="403" mass="45731">MNPSQMTLKLSEKPYFSLSRSSISFSADSNNATVDVTGKETTSREFVDIESCHQPNGSNCTISADKIFIPIVVMHNHVFKWLIELTGWTYFVAWSLSFYPQAIMNFRRKSVIGFSLDYGLLNIIGFLCYSIYNCLLYFDPVIQDLYIEKHPRGAIPVLLNDVVFAVHAFVICSITGIQCLIYTRGSQRVSYVCWAWISIFGVVAAVSLLLRVFGIFDWLQFISALSYIKLAVTCSKYIPPAFYNFQRKSTIGWSIGTIFLDFSGGIMGLLQMVLQAANTVFPCGDNGNHYWAQRENDFTTKRLLMSSHLSPLPQYFTPRTRSVSYTNLRAAALQDPSQTPEALAWQAPPHPHRLLHPLYSAPQRHWRVANGHQPIVTTSGAYVPPKTRNLEPLLPEFTLRHYR</sequence>
<evidence type="ECO:0000256" key="3">
    <source>
        <dbReference type="ARBA" id="ARBA00022448"/>
    </source>
</evidence>
<keyword evidence="5" id="KW-0677">Repeat</keyword>